<keyword evidence="4" id="KW-1185">Reference proteome</keyword>
<gene>
    <name evidence="3" type="ORF">ENSA5_51110</name>
</gene>
<dbReference type="Proteomes" id="UP000237968">
    <property type="component" value="Unassembled WGS sequence"/>
</dbReference>
<evidence type="ECO:0000256" key="1">
    <source>
        <dbReference type="SAM" id="MobiDB-lite"/>
    </source>
</evidence>
<organism evidence="3 4">
    <name type="scientific">Enhygromyxa salina</name>
    <dbReference type="NCBI Taxonomy" id="215803"/>
    <lineage>
        <taxon>Bacteria</taxon>
        <taxon>Pseudomonadati</taxon>
        <taxon>Myxococcota</taxon>
        <taxon>Polyangia</taxon>
        <taxon>Nannocystales</taxon>
        <taxon>Nannocystaceae</taxon>
        <taxon>Enhygromyxa</taxon>
    </lineage>
</organism>
<evidence type="ECO:0000313" key="4">
    <source>
        <dbReference type="Proteomes" id="UP000237968"/>
    </source>
</evidence>
<evidence type="ECO:0008006" key="5">
    <source>
        <dbReference type="Google" id="ProtNLM"/>
    </source>
</evidence>
<proteinExistence type="predicted"/>
<reference evidence="3 4" key="1">
    <citation type="submission" date="2018-03" db="EMBL/GenBank/DDBJ databases">
        <title>Draft Genome Sequences of the Obligatory Marine Myxobacteria Enhygromyxa salina SWB005.</title>
        <authorList>
            <person name="Poehlein A."/>
            <person name="Moghaddam J.A."/>
            <person name="Harms H."/>
            <person name="Alanjari M."/>
            <person name="Koenig G.M."/>
            <person name="Daniel R."/>
            <person name="Schaeberle T.F."/>
        </authorList>
    </citation>
    <scope>NUCLEOTIDE SEQUENCE [LARGE SCALE GENOMIC DNA]</scope>
    <source>
        <strain evidence="3 4">SWB005</strain>
    </source>
</reference>
<feature type="chain" id="PRO_5015772101" description="Lipoprotein" evidence="2">
    <location>
        <begin position="26"/>
        <end position="338"/>
    </location>
</feature>
<accession>A0A2S9XH07</accession>
<name>A0A2S9XH07_9BACT</name>
<dbReference type="RefSeq" id="WP_146156119.1">
    <property type="nucleotide sequence ID" value="NZ_PVNK01000221.1"/>
</dbReference>
<evidence type="ECO:0000256" key="2">
    <source>
        <dbReference type="SAM" id="SignalP"/>
    </source>
</evidence>
<keyword evidence="2" id="KW-0732">Signal</keyword>
<comment type="caution">
    <text evidence="3">The sequence shown here is derived from an EMBL/GenBank/DDBJ whole genome shotgun (WGS) entry which is preliminary data.</text>
</comment>
<dbReference type="OrthoDB" id="9819621at2"/>
<sequence length="338" mass="38224">MMYRLQRSRAAVLALPLLLTLPACGKDDKKADEDTKTEAEAPKVEKKDPATLFTGDKVTMAPVYGAIKLGMTQEEAKAAMPELPEDGTIKSEAYPEIWFNTDFDDETKKLSRVYFSLPKADAIKFATEKWGAPKEGTDLDKKVQWWFNPDDKLRVSIADSFTEGEAHVEFTSYEPMVQLLGEGKEIAFEKDAPLLGLTPADLDAKYAGFVKKESEEEAKKSQEDIAKLAPEAKAVLGKPSASIDLEYPPTEWAKYWTPVHLSWSDEGKIERFWFGIEFEPHPPAKDEIFALLKKKWGEPKEEDDYGDKLFVFSEDPRIEVKEDTISGKWDIFVEVPEK</sequence>
<feature type="signal peptide" evidence="2">
    <location>
        <begin position="1"/>
        <end position="25"/>
    </location>
</feature>
<evidence type="ECO:0000313" key="3">
    <source>
        <dbReference type="EMBL" id="PRP92164.1"/>
    </source>
</evidence>
<protein>
    <recommendedName>
        <fullName evidence="5">Lipoprotein</fullName>
    </recommendedName>
</protein>
<dbReference type="EMBL" id="PVNK01000221">
    <property type="protein sequence ID" value="PRP92164.1"/>
    <property type="molecule type" value="Genomic_DNA"/>
</dbReference>
<feature type="region of interest" description="Disordered" evidence="1">
    <location>
        <begin position="26"/>
        <end position="47"/>
    </location>
</feature>
<dbReference type="AlphaFoldDB" id="A0A2S9XH07"/>